<evidence type="ECO:0000256" key="7">
    <source>
        <dbReference type="ARBA" id="ARBA00047899"/>
    </source>
</evidence>
<dbReference type="Pfam" id="PF00069">
    <property type="entry name" value="Pkinase"/>
    <property type="match status" value="1"/>
</dbReference>
<keyword evidence="5" id="KW-0418">Kinase</keyword>
<evidence type="ECO:0000256" key="4">
    <source>
        <dbReference type="ARBA" id="ARBA00022741"/>
    </source>
</evidence>
<dbReference type="GO" id="GO:0005524">
    <property type="term" value="F:ATP binding"/>
    <property type="evidence" value="ECO:0007669"/>
    <property type="project" value="UniProtKB-UniRule"/>
</dbReference>
<keyword evidence="6 9" id="KW-0067">ATP-binding</keyword>
<name>A0AAV7GKY0_DENCH</name>
<organism evidence="12 13">
    <name type="scientific">Dendrobium chrysotoxum</name>
    <name type="common">Orchid</name>
    <dbReference type="NCBI Taxonomy" id="161865"/>
    <lineage>
        <taxon>Eukaryota</taxon>
        <taxon>Viridiplantae</taxon>
        <taxon>Streptophyta</taxon>
        <taxon>Embryophyta</taxon>
        <taxon>Tracheophyta</taxon>
        <taxon>Spermatophyta</taxon>
        <taxon>Magnoliopsida</taxon>
        <taxon>Liliopsida</taxon>
        <taxon>Asparagales</taxon>
        <taxon>Orchidaceae</taxon>
        <taxon>Epidendroideae</taxon>
        <taxon>Malaxideae</taxon>
        <taxon>Dendrobiinae</taxon>
        <taxon>Dendrobium</taxon>
    </lineage>
</organism>
<evidence type="ECO:0000256" key="6">
    <source>
        <dbReference type="ARBA" id="ARBA00022840"/>
    </source>
</evidence>
<keyword evidence="13" id="KW-1185">Reference proteome</keyword>
<evidence type="ECO:0000256" key="3">
    <source>
        <dbReference type="ARBA" id="ARBA00022679"/>
    </source>
</evidence>
<dbReference type="GO" id="GO:0007165">
    <property type="term" value="P:signal transduction"/>
    <property type="evidence" value="ECO:0007669"/>
    <property type="project" value="InterPro"/>
</dbReference>
<dbReference type="InterPro" id="IPR011009">
    <property type="entry name" value="Kinase-like_dom_sf"/>
</dbReference>
<dbReference type="EMBL" id="JAGFBR010000013">
    <property type="protein sequence ID" value="KAH0456313.1"/>
    <property type="molecule type" value="Genomic_DNA"/>
</dbReference>
<evidence type="ECO:0000259" key="10">
    <source>
        <dbReference type="PROSITE" id="PS50011"/>
    </source>
</evidence>
<dbReference type="Proteomes" id="UP000775213">
    <property type="component" value="Unassembled WGS sequence"/>
</dbReference>
<dbReference type="PROSITE" id="PS50011">
    <property type="entry name" value="PROTEIN_KINASE_DOM"/>
    <property type="match status" value="1"/>
</dbReference>
<dbReference type="GO" id="GO:0004674">
    <property type="term" value="F:protein serine/threonine kinase activity"/>
    <property type="evidence" value="ECO:0007669"/>
    <property type="project" value="UniProtKB-KW"/>
</dbReference>
<dbReference type="InterPro" id="IPR017441">
    <property type="entry name" value="Protein_kinase_ATP_BS"/>
</dbReference>
<dbReference type="Pfam" id="PF03822">
    <property type="entry name" value="NAF"/>
    <property type="match status" value="1"/>
</dbReference>
<dbReference type="Gene3D" id="3.30.310.80">
    <property type="entry name" value="Kinase associated domain 1, KA1"/>
    <property type="match status" value="1"/>
</dbReference>
<evidence type="ECO:0000256" key="1">
    <source>
        <dbReference type="ARBA" id="ARBA00012513"/>
    </source>
</evidence>
<evidence type="ECO:0000256" key="2">
    <source>
        <dbReference type="ARBA" id="ARBA00022527"/>
    </source>
</evidence>
<evidence type="ECO:0000256" key="5">
    <source>
        <dbReference type="ARBA" id="ARBA00022777"/>
    </source>
</evidence>
<evidence type="ECO:0000256" key="8">
    <source>
        <dbReference type="ARBA" id="ARBA00048679"/>
    </source>
</evidence>
<comment type="catalytic activity">
    <reaction evidence="7">
        <text>L-threonyl-[protein] + ATP = O-phospho-L-threonyl-[protein] + ADP + H(+)</text>
        <dbReference type="Rhea" id="RHEA:46608"/>
        <dbReference type="Rhea" id="RHEA-COMP:11060"/>
        <dbReference type="Rhea" id="RHEA-COMP:11605"/>
        <dbReference type="ChEBI" id="CHEBI:15378"/>
        <dbReference type="ChEBI" id="CHEBI:30013"/>
        <dbReference type="ChEBI" id="CHEBI:30616"/>
        <dbReference type="ChEBI" id="CHEBI:61977"/>
        <dbReference type="ChEBI" id="CHEBI:456216"/>
        <dbReference type="EC" id="2.7.11.1"/>
    </reaction>
</comment>
<dbReference type="AlphaFoldDB" id="A0AAV7GKY0"/>
<gene>
    <name evidence="12" type="ORF">IEQ34_014220</name>
</gene>
<proteinExistence type="predicted"/>
<reference evidence="12 13" key="1">
    <citation type="journal article" date="2021" name="Hortic Res">
        <title>Chromosome-scale assembly of the Dendrobium chrysotoxum genome enhances the understanding of orchid evolution.</title>
        <authorList>
            <person name="Zhang Y."/>
            <person name="Zhang G.Q."/>
            <person name="Zhang D."/>
            <person name="Liu X.D."/>
            <person name="Xu X.Y."/>
            <person name="Sun W.H."/>
            <person name="Yu X."/>
            <person name="Zhu X."/>
            <person name="Wang Z.W."/>
            <person name="Zhao X."/>
            <person name="Zhong W.Y."/>
            <person name="Chen H."/>
            <person name="Yin W.L."/>
            <person name="Huang T."/>
            <person name="Niu S.C."/>
            <person name="Liu Z.J."/>
        </authorList>
    </citation>
    <scope>NUCLEOTIDE SEQUENCE [LARGE SCALE GENOMIC DNA]</scope>
    <source>
        <strain evidence="12">Lindl</strain>
    </source>
</reference>
<dbReference type="InterPro" id="IPR000719">
    <property type="entry name" value="Prot_kinase_dom"/>
</dbReference>
<dbReference type="PANTHER" id="PTHR43895:SF104">
    <property type="entry name" value="CBL-INTERACTING SERINE_THREONINE-PROTEIN KINASE 3"/>
    <property type="match status" value="1"/>
</dbReference>
<feature type="domain" description="Protein kinase" evidence="10">
    <location>
        <begin position="1"/>
        <end position="189"/>
    </location>
</feature>
<evidence type="ECO:0000259" key="11">
    <source>
        <dbReference type="PROSITE" id="PS50816"/>
    </source>
</evidence>
<comment type="caution">
    <text evidence="12">The sequence shown here is derived from an EMBL/GenBank/DDBJ whole genome shotgun (WGS) entry which is preliminary data.</text>
</comment>
<accession>A0AAV7GKY0</accession>
<sequence length="348" mass="39137">MQWLRKPSNEHPGTSLYRNISLLSIVGHGGMGKTTLLYMSTKMKRQRNLILKMSMKDARRTFDGIPDRSLDSRHLMINGYVSNSEGDDGLLHTTCGTPNYVALEVLNDRGYDGDSADLLSSGVILFILLAGYLPFDDENIMNLYKKIGTGDFAFPSWLSYGAKRLISRIFDPNPMTRITIPEILKDEWFRKGYKPPIFDEKYETNLDDIDVALNDSQVSHVVKKEEQPAALNAFELIALSKGLNQENLFDIEQDNTKWENVLASLSCGSLGSKILVTTRMDSAAEFYVPEMLVQFNDFKVEPPHVDWGKPHHVVILKPAIKIFDPGGSLSPFGRRASTESRPFVTRGV</sequence>
<keyword evidence="4 9" id="KW-0547">Nucleotide-binding</keyword>
<dbReference type="Gene3D" id="1.10.510.10">
    <property type="entry name" value="Transferase(Phosphotransferase) domain 1"/>
    <property type="match status" value="1"/>
</dbReference>
<dbReference type="SMART" id="SM00220">
    <property type="entry name" value="S_TKc"/>
    <property type="match status" value="1"/>
</dbReference>
<dbReference type="PROSITE" id="PS00107">
    <property type="entry name" value="PROTEIN_KINASE_ATP"/>
    <property type="match status" value="1"/>
</dbReference>
<comment type="catalytic activity">
    <reaction evidence="8">
        <text>L-seryl-[protein] + ATP = O-phospho-L-seryl-[protein] + ADP + H(+)</text>
        <dbReference type="Rhea" id="RHEA:17989"/>
        <dbReference type="Rhea" id="RHEA-COMP:9863"/>
        <dbReference type="Rhea" id="RHEA-COMP:11604"/>
        <dbReference type="ChEBI" id="CHEBI:15378"/>
        <dbReference type="ChEBI" id="CHEBI:29999"/>
        <dbReference type="ChEBI" id="CHEBI:30616"/>
        <dbReference type="ChEBI" id="CHEBI:83421"/>
        <dbReference type="ChEBI" id="CHEBI:456216"/>
        <dbReference type="EC" id="2.7.11.1"/>
    </reaction>
</comment>
<keyword evidence="2" id="KW-0723">Serine/threonine-protein kinase</keyword>
<evidence type="ECO:0000313" key="13">
    <source>
        <dbReference type="Proteomes" id="UP000775213"/>
    </source>
</evidence>
<feature type="domain" description="NAF" evidence="11">
    <location>
        <begin position="226"/>
        <end position="250"/>
    </location>
</feature>
<dbReference type="InterPro" id="IPR004041">
    <property type="entry name" value="NAF_dom"/>
</dbReference>
<dbReference type="EC" id="2.7.11.1" evidence="1"/>
<dbReference type="SUPFAM" id="SSF56112">
    <property type="entry name" value="Protein kinase-like (PK-like)"/>
    <property type="match status" value="1"/>
</dbReference>
<dbReference type="PANTHER" id="PTHR43895">
    <property type="entry name" value="CALCIUM/CALMODULIN-DEPENDENT PROTEIN KINASE KINASE-RELATED"/>
    <property type="match status" value="1"/>
</dbReference>
<protein>
    <recommendedName>
        <fullName evidence="1">non-specific serine/threonine protein kinase</fullName>
        <ecNumber evidence="1">2.7.11.1</ecNumber>
    </recommendedName>
</protein>
<dbReference type="InterPro" id="IPR018451">
    <property type="entry name" value="NAF/FISL_domain"/>
</dbReference>
<dbReference type="PROSITE" id="PS50816">
    <property type="entry name" value="NAF"/>
    <property type="match status" value="1"/>
</dbReference>
<evidence type="ECO:0000313" key="12">
    <source>
        <dbReference type="EMBL" id="KAH0456313.1"/>
    </source>
</evidence>
<evidence type="ECO:0000256" key="9">
    <source>
        <dbReference type="PROSITE-ProRule" id="PRU10141"/>
    </source>
</evidence>
<feature type="binding site" evidence="9">
    <location>
        <position position="52"/>
    </location>
    <ligand>
        <name>ATP</name>
        <dbReference type="ChEBI" id="CHEBI:30616"/>
    </ligand>
</feature>
<keyword evidence="3" id="KW-0808">Transferase</keyword>